<reference evidence="1" key="1">
    <citation type="submission" date="2019-08" db="EMBL/GenBank/DDBJ databases">
        <authorList>
            <person name="Kucharzyk K."/>
            <person name="Murdoch R.W."/>
            <person name="Higgins S."/>
            <person name="Loffler F."/>
        </authorList>
    </citation>
    <scope>NUCLEOTIDE SEQUENCE</scope>
</reference>
<protein>
    <submittedName>
        <fullName evidence="1">Uncharacterized protein</fullName>
    </submittedName>
</protein>
<comment type="caution">
    <text evidence="1">The sequence shown here is derived from an EMBL/GenBank/DDBJ whole genome shotgun (WGS) entry which is preliminary data.</text>
</comment>
<dbReference type="AlphaFoldDB" id="A0A645DPX5"/>
<name>A0A645DPX5_9ZZZZ</name>
<organism evidence="1">
    <name type="scientific">bioreactor metagenome</name>
    <dbReference type="NCBI Taxonomy" id="1076179"/>
    <lineage>
        <taxon>unclassified sequences</taxon>
        <taxon>metagenomes</taxon>
        <taxon>ecological metagenomes</taxon>
    </lineage>
</organism>
<gene>
    <name evidence="1" type="ORF">SDC9_138443</name>
</gene>
<evidence type="ECO:0000313" key="1">
    <source>
        <dbReference type="EMBL" id="MPM91315.1"/>
    </source>
</evidence>
<sequence length="87" mass="9291">MPGEELEAPVHVVIGEVRVPQQPLPVAPGAQLRVRKEDPPVDQHLEDGVVVEGRVGVPPAVVQKVIQLQLMVDVRQGEHAVADGEVG</sequence>
<proteinExistence type="predicted"/>
<accession>A0A645DPX5</accession>
<dbReference type="EMBL" id="VSSQ01038391">
    <property type="protein sequence ID" value="MPM91315.1"/>
    <property type="molecule type" value="Genomic_DNA"/>
</dbReference>